<feature type="domain" description="Intermembrane lipid transfer protein VPS13-like C-terminal" evidence="2">
    <location>
        <begin position="648"/>
        <end position="766"/>
    </location>
</feature>
<protein>
    <submittedName>
        <fullName evidence="3">(diamondback moth) hypothetical protein</fullName>
    </submittedName>
</protein>
<name>A0A8S4GA13_PLUXY</name>
<comment type="similarity">
    <text evidence="1">Belongs to the VPS13 family.</text>
</comment>
<gene>
    <name evidence="3" type="ORF">PLXY2_LOCUS14946</name>
</gene>
<comment type="caution">
    <text evidence="3">The sequence shown here is derived from an EMBL/GenBank/DDBJ whole genome shotgun (WGS) entry which is preliminary data.</text>
</comment>
<evidence type="ECO:0000313" key="4">
    <source>
        <dbReference type="Proteomes" id="UP000653454"/>
    </source>
</evidence>
<dbReference type="PANTHER" id="PTHR16166:SF93">
    <property type="entry name" value="INTERMEMBRANE LIPID TRANSFER PROTEIN VPS13"/>
    <property type="match status" value="1"/>
</dbReference>
<sequence length="787" mass="87111">MKGCDWCALCHSLAIGLFMDDGATLASGVHSMGEAELPHTELVVSMHALGLSLVNDEKREEIAYISISNSGIIWEQCKIGARRYKKVEPQKIMVLEEAYQRYMNEKAVSDEPVPARVLIDEKIEVDFEEMRILKPSPRVLRRSVSPGLWCLIALTRHSRRIHARLHRLQVDQQLPLPTFPLVLAPTPPPRSVNQGNIGMRPFVEVSIVEHVMEHSKVRQYKYFKLLVQEFHVKIDMGLVTALCGMFPPKTLSEQEASQEMYCSKVRQYKYFKLLVQELHVKIDMGLVTALCGMFPPKTLSEQEALEAFIADLNTAKQPLEELAALSVASDQKNFYDMLHLSPLKVHVSFSLGGATSLPTFVGTILQSIGVTLTDMNDVVFKLSYYERTLEFMSQKELISQVQSHYTGQALKQLYVLVLGLDVIGNPYGLVVGLKKGVEDLFYEPFQGAIQGPGEFAEGLLIGVRSLVGHTVGGAAGAVSRITGAMGHGLAALSLDKDYQRRRRDTINKPPANLQEGLARSGKGLVMGFYDGVTGVFTKPIEGAQEQGVEGFFKGLGKGAMGLVTRPTAGFVDFASGSLDAAFWNGVTGVVRSPFTGAQEGGTSGFFKGLGKGAVGVVVRPIGGVVDFTSYMLRSITRAADLSEDVTRIRPPRYLPADSGVRPYSRRHAEGYKMLFELEKGKYTATDRYSAHVWVIPAKEVVLCTDKRILYLEKNNVFGGWQIVWTYLWPEIPELPTAVNKGVYIPTAKKKVLGMFPSTGTGKVIFLYDEQQKKYLLTTCIRLINEAR</sequence>
<dbReference type="EMBL" id="CAJHNJ030000154">
    <property type="protein sequence ID" value="CAG9136694.1"/>
    <property type="molecule type" value="Genomic_DNA"/>
</dbReference>
<accession>A0A8S4GA13</accession>
<keyword evidence="4" id="KW-1185">Reference proteome</keyword>
<reference evidence="3" key="1">
    <citation type="submission" date="2020-11" db="EMBL/GenBank/DDBJ databases">
        <authorList>
            <person name="Whiteford S."/>
        </authorList>
    </citation>
    <scope>NUCLEOTIDE SEQUENCE</scope>
</reference>
<organism evidence="3 4">
    <name type="scientific">Plutella xylostella</name>
    <name type="common">Diamondback moth</name>
    <name type="synonym">Plutella maculipennis</name>
    <dbReference type="NCBI Taxonomy" id="51655"/>
    <lineage>
        <taxon>Eukaryota</taxon>
        <taxon>Metazoa</taxon>
        <taxon>Ecdysozoa</taxon>
        <taxon>Arthropoda</taxon>
        <taxon>Hexapoda</taxon>
        <taxon>Insecta</taxon>
        <taxon>Pterygota</taxon>
        <taxon>Neoptera</taxon>
        <taxon>Endopterygota</taxon>
        <taxon>Lepidoptera</taxon>
        <taxon>Glossata</taxon>
        <taxon>Ditrysia</taxon>
        <taxon>Yponomeutoidea</taxon>
        <taxon>Plutellidae</taxon>
        <taxon>Plutella</taxon>
    </lineage>
</organism>
<dbReference type="PANTHER" id="PTHR16166">
    <property type="entry name" value="VACUOLAR PROTEIN SORTING-ASSOCIATED PROTEIN VPS13"/>
    <property type="match status" value="1"/>
</dbReference>
<proteinExistence type="inferred from homology"/>
<dbReference type="InterPro" id="IPR056748">
    <property type="entry name" value="VPS13-like_C"/>
</dbReference>
<dbReference type="Proteomes" id="UP000653454">
    <property type="component" value="Unassembled WGS sequence"/>
</dbReference>
<evidence type="ECO:0000313" key="3">
    <source>
        <dbReference type="EMBL" id="CAG9136694.1"/>
    </source>
</evidence>
<dbReference type="Pfam" id="PF25037">
    <property type="entry name" value="VPS13_C"/>
    <property type="match status" value="1"/>
</dbReference>
<dbReference type="InterPro" id="IPR026847">
    <property type="entry name" value="VPS13"/>
</dbReference>
<dbReference type="GO" id="GO:0006623">
    <property type="term" value="P:protein targeting to vacuole"/>
    <property type="evidence" value="ECO:0007669"/>
    <property type="project" value="TreeGrafter"/>
</dbReference>
<evidence type="ECO:0000259" key="2">
    <source>
        <dbReference type="Pfam" id="PF25037"/>
    </source>
</evidence>
<evidence type="ECO:0000256" key="1">
    <source>
        <dbReference type="ARBA" id="ARBA00006545"/>
    </source>
</evidence>
<dbReference type="AlphaFoldDB" id="A0A8S4GA13"/>
<dbReference type="GO" id="GO:0045053">
    <property type="term" value="P:protein retention in Golgi apparatus"/>
    <property type="evidence" value="ECO:0007669"/>
    <property type="project" value="TreeGrafter"/>
</dbReference>